<evidence type="ECO:0008006" key="4">
    <source>
        <dbReference type="Google" id="ProtNLM"/>
    </source>
</evidence>
<reference evidence="2 3" key="1">
    <citation type="submission" date="2016-07" db="EMBL/GenBank/DDBJ databases">
        <title>Pervasive Adenine N6-methylation of Active Genes in Fungi.</title>
        <authorList>
            <consortium name="DOE Joint Genome Institute"/>
            <person name="Mondo S.J."/>
            <person name="Dannebaum R.O."/>
            <person name="Kuo R.C."/>
            <person name="Labutti K."/>
            <person name="Haridas S."/>
            <person name="Kuo A."/>
            <person name="Salamov A."/>
            <person name="Ahrendt S.R."/>
            <person name="Lipzen A."/>
            <person name="Sullivan W."/>
            <person name="Andreopoulos W.B."/>
            <person name="Clum A."/>
            <person name="Lindquist E."/>
            <person name="Daum C."/>
            <person name="Ramamoorthy G.K."/>
            <person name="Gryganskyi A."/>
            <person name="Culley D."/>
            <person name="Magnuson J.K."/>
            <person name="James T.Y."/>
            <person name="O'Malley M.A."/>
            <person name="Stajich J.E."/>
            <person name="Spatafora J.W."/>
            <person name="Visel A."/>
            <person name="Grigoriev I.V."/>
        </authorList>
    </citation>
    <scope>NUCLEOTIDE SEQUENCE [LARGE SCALE GENOMIC DNA]</scope>
    <source>
        <strain evidence="2 3">62-1032</strain>
    </source>
</reference>
<comment type="caution">
    <text evidence="2">The sequence shown here is derived from an EMBL/GenBank/DDBJ whole genome shotgun (WGS) entry which is preliminary data.</text>
</comment>
<dbReference type="InterPro" id="IPR032675">
    <property type="entry name" value="LRR_dom_sf"/>
</dbReference>
<dbReference type="AlphaFoldDB" id="A0A1Y2FEF2"/>
<feature type="compositionally biased region" description="Low complexity" evidence="1">
    <location>
        <begin position="1"/>
        <end position="14"/>
    </location>
</feature>
<dbReference type="InParanoid" id="A0A1Y2FEF2"/>
<evidence type="ECO:0000313" key="3">
    <source>
        <dbReference type="Proteomes" id="UP000193467"/>
    </source>
</evidence>
<sequence length="682" mass="72152">MSSSYSQKPTSSTYARPRQPADSPAAALPSETLTQILELSLHDLSPAARQDTRFAFSEVCRHWYDLATATASNELFVSNSSKAERLAASLLLSSADRQRKVRTLVVEVEIKGKTTSRGKKLEKMLLCCPKLERLHLTLADSLGERKNNAPSGTLGTALRSAIGKCALLRTLELHGAIALPSTAFAETLSQLFNLRKFVAPTLLLQTSGGFPNMPRKLNYLEVGYRSRETLVKTLVHASRNYLTHVRVGEVAFQFDDLLKELIPIADRLIEVELITETSYPTPDYIVPFLRKLVRVQSLEIGAYGYDRSTLFAILEELRTLESFALVLSSRLRLAHFSPNAIKAEDATRYLVQATRLKTFTLPIKLQQVWSNAELVAVKQAALLGKVKLRTSRIEEMEKDTLLLVETGYEGSSSYRSQSRARSASSYAGANAAEDNTRYYSSSSRARSRSASRSAYDNAQGAGADSYSSYANGGGGGGSMYSLSRNGGGSVGSYRSRAQAAYDANAGAGGGGMDSSSDSDSASEDEGGQGRGQWTLSQSRGGSGVGGADFSAYANDSSSLGAGTGSNASAIAAHARAANRFACQAREQAELARALQQEDAARGDGGASYSLAKGARRDARSAELHAASARALAEAYGAGAGGAGANDGAGALADQSYASGGGEGMGGGAGLARSNSRASRGGY</sequence>
<feature type="region of interest" description="Disordered" evidence="1">
    <location>
        <begin position="504"/>
        <end position="542"/>
    </location>
</feature>
<dbReference type="Proteomes" id="UP000193467">
    <property type="component" value="Unassembled WGS sequence"/>
</dbReference>
<dbReference type="EMBL" id="MCGR01000021">
    <property type="protein sequence ID" value="ORY82320.1"/>
    <property type="molecule type" value="Genomic_DNA"/>
</dbReference>
<accession>A0A1Y2FEF2</accession>
<feature type="compositionally biased region" description="Polar residues" evidence="1">
    <location>
        <begin position="672"/>
        <end position="682"/>
    </location>
</feature>
<feature type="region of interest" description="Disordered" evidence="1">
    <location>
        <begin position="435"/>
        <end position="463"/>
    </location>
</feature>
<feature type="region of interest" description="Disordered" evidence="1">
    <location>
        <begin position="661"/>
        <end position="682"/>
    </location>
</feature>
<evidence type="ECO:0000313" key="2">
    <source>
        <dbReference type="EMBL" id="ORY82320.1"/>
    </source>
</evidence>
<dbReference type="CDD" id="cd09917">
    <property type="entry name" value="F-box_SF"/>
    <property type="match status" value="1"/>
</dbReference>
<feature type="region of interest" description="Disordered" evidence="1">
    <location>
        <begin position="1"/>
        <end position="25"/>
    </location>
</feature>
<evidence type="ECO:0000256" key="1">
    <source>
        <dbReference type="SAM" id="MobiDB-lite"/>
    </source>
</evidence>
<organism evidence="2 3">
    <name type="scientific">Leucosporidium creatinivorum</name>
    <dbReference type="NCBI Taxonomy" id="106004"/>
    <lineage>
        <taxon>Eukaryota</taxon>
        <taxon>Fungi</taxon>
        <taxon>Dikarya</taxon>
        <taxon>Basidiomycota</taxon>
        <taxon>Pucciniomycotina</taxon>
        <taxon>Microbotryomycetes</taxon>
        <taxon>Leucosporidiales</taxon>
        <taxon>Leucosporidium</taxon>
    </lineage>
</organism>
<proteinExistence type="predicted"/>
<keyword evidence="3" id="KW-1185">Reference proteome</keyword>
<protein>
    <recommendedName>
        <fullName evidence="4">F-box domain-containing protein</fullName>
    </recommendedName>
</protein>
<dbReference type="Gene3D" id="3.80.10.10">
    <property type="entry name" value="Ribonuclease Inhibitor"/>
    <property type="match status" value="1"/>
</dbReference>
<gene>
    <name evidence="2" type="ORF">BCR35DRAFT_331385</name>
</gene>
<name>A0A1Y2FEF2_9BASI</name>